<evidence type="ECO:0008006" key="3">
    <source>
        <dbReference type="Google" id="ProtNLM"/>
    </source>
</evidence>
<accession>A7N7P5</accession>
<gene>
    <name evidence="1" type="ordered locus">VIBHAR_06874</name>
</gene>
<name>A7N7P5_VIBC1</name>
<sequence length="421" mass="46323">MVKSLMNKVVLVFGGLGNAESSVVGLYESLLHTLSSRFDIVAIDPAVQHPKSFVSQFQFPYSACYANLTAFLQVHSHTDVAAAFVLTPVGTHLSIIEQVSNALDTQDLLFVVEKPSFSLAEIDRGFNQVIPELKRRGALFYFIDTALVAPSLEALFADSPITLPDGVPNKIIAIAADNPIDSHEAIQGFRFENRIELLNARKLLNLTTSGGGGYGFDMGIHAIAGLVRYLHKSSIGDSLVELKQICAERISESQLEYTQGADTHLYVEGELASLEGNIEVVIEAGKAGDIWDRRLELHYPKRVIAIGFGTLKHPPYLWEKSPDEIKSTTFDVSGSGYAMHFNDILCALGFDAKPRLSQQESEVLMSQSMNLLSSVFDAIGDTHQAREQNIVVVDAHTPKYLSEAELEIRKELSQYLDLLIL</sequence>
<evidence type="ECO:0000313" key="1">
    <source>
        <dbReference type="EMBL" id="ABU74749.1"/>
    </source>
</evidence>
<evidence type="ECO:0000313" key="2">
    <source>
        <dbReference type="Proteomes" id="UP000008152"/>
    </source>
</evidence>
<proteinExistence type="predicted"/>
<dbReference type="Gene3D" id="3.40.50.720">
    <property type="entry name" value="NAD(P)-binding Rossmann-like Domain"/>
    <property type="match status" value="1"/>
</dbReference>
<protein>
    <recommendedName>
        <fullName evidence="3">Gfo/Idh/MocA-like oxidoreductase N-terminal domain-containing protein</fullName>
    </recommendedName>
</protein>
<dbReference type="KEGG" id="vha:VIBHAR_06874"/>
<organism evidence="1 2">
    <name type="scientific">Vibrio campbellii (strain ATCC BAA-1116)</name>
    <dbReference type="NCBI Taxonomy" id="2902295"/>
    <lineage>
        <taxon>Bacteria</taxon>
        <taxon>Pseudomonadati</taxon>
        <taxon>Pseudomonadota</taxon>
        <taxon>Gammaproteobacteria</taxon>
        <taxon>Vibrionales</taxon>
        <taxon>Vibrionaceae</taxon>
        <taxon>Vibrio</taxon>
    </lineage>
</organism>
<reference evidence="1 2" key="1">
    <citation type="submission" date="2007-08" db="EMBL/GenBank/DDBJ databases">
        <authorList>
            <consortium name="The Vibrio harveyi Genome Sequencing Project"/>
            <person name="Bassler B."/>
            <person name="Clifton S.W."/>
            <person name="Fulton L."/>
            <person name="Delehaunty K."/>
            <person name="Fronick C."/>
            <person name="Harrison M."/>
            <person name="Markivic C."/>
            <person name="Fulton R."/>
            <person name="Tin-Wollam A.-M."/>
            <person name="Shah N."/>
            <person name="Pepin K."/>
            <person name="Nash W."/>
            <person name="Thiruvilangam P."/>
            <person name="Bhonagiri V."/>
            <person name="Waters C."/>
            <person name="Tu K.C."/>
            <person name="Irgon J."/>
            <person name="Wilson R.K."/>
        </authorList>
    </citation>
    <scope>NUCLEOTIDE SEQUENCE [LARGE SCALE GENOMIC DNA]</scope>
    <source>
        <strain evidence="2">ATCC BAA-1116 / BB120</strain>
    </source>
</reference>
<dbReference type="PATRIC" id="fig|338187.25.peg.3572"/>
<dbReference type="Proteomes" id="UP000008152">
    <property type="component" value="Chromosome II"/>
</dbReference>
<dbReference type="AlphaFoldDB" id="A7N7P5"/>
<dbReference type="EMBL" id="CP000790">
    <property type="protein sequence ID" value="ABU74749.1"/>
    <property type="molecule type" value="Genomic_DNA"/>
</dbReference>